<dbReference type="InterPro" id="IPR033881">
    <property type="entry name" value="vWA_BatA_type"/>
</dbReference>
<evidence type="ECO:0000313" key="7">
    <source>
        <dbReference type="EMBL" id="TMQ49624.1"/>
    </source>
</evidence>
<evidence type="ECO:0000256" key="4">
    <source>
        <dbReference type="ARBA" id="ARBA00023136"/>
    </source>
</evidence>
<evidence type="ECO:0000259" key="6">
    <source>
        <dbReference type="PROSITE" id="PS50234"/>
    </source>
</evidence>
<feature type="domain" description="VWFA" evidence="6">
    <location>
        <begin position="93"/>
        <end position="292"/>
    </location>
</feature>
<evidence type="ECO:0000313" key="8">
    <source>
        <dbReference type="Proteomes" id="UP000320184"/>
    </source>
</evidence>
<evidence type="ECO:0000256" key="2">
    <source>
        <dbReference type="ARBA" id="ARBA00022692"/>
    </source>
</evidence>
<dbReference type="SUPFAM" id="SSF53300">
    <property type="entry name" value="vWA-like"/>
    <property type="match status" value="1"/>
</dbReference>
<feature type="transmembrane region" description="Helical" evidence="5">
    <location>
        <begin position="12"/>
        <end position="29"/>
    </location>
</feature>
<keyword evidence="3 5" id="KW-1133">Transmembrane helix</keyword>
<evidence type="ECO:0000256" key="3">
    <source>
        <dbReference type="ARBA" id="ARBA00022989"/>
    </source>
</evidence>
<feature type="transmembrane region" description="Helical" evidence="5">
    <location>
        <begin position="55"/>
        <end position="76"/>
    </location>
</feature>
<keyword evidence="4 5" id="KW-0472">Membrane</keyword>
<organism evidence="7 8">
    <name type="scientific">Eiseniibacteriota bacterium</name>
    <dbReference type="NCBI Taxonomy" id="2212470"/>
    <lineage>
        <taxon>Bacteria</taxon>
        <taxon>Candidatus Eiseniibacteriota</taxon>
    </lineage>
</organism>
<dbReference type="InterPro" id="IPR036465">
    <property type="entry name" value="vWFA_dom_sf"/>
</dbReference>
<evidence type="ECO:0000256" key="1">
    <source>
        <dbReference type="ARBA" id="ARBA00022475"/>
    </source>
</evidence>
<dbReference type="InterPro" id="IPR024163">
    <property type="entry name" value="Aerotolerance_reg_N"/>
</dbReference>
<dbReference type="CDD" id="cd01467">
    <property type="entry name" value="vWA_BatA_type"/>
    <property type="match status" value="1"/>
</dbReference>
<dbReference type="Gene3D" id="3.40.50.410">
    <property type="entry name" value="von Willebrand factor, type A domain"/>
    <property type="match status" value="1"/>
</dbReference>
<comment type="caution">
    <text evidence="7">The sequence shown here is derived from an EMBL/GenBank/DDBJ whole genome shotgun (WGS) entry which is preliminary data.</text>
</comment>
<dbReference type="PANTHER" id="PTHR22550:SF5">
    <property type="entry name" value="LEUCINE ZIPPER PROTEIN 4"/>
    <property type="match status" value="1"/>
</dbReference>
<dbReference type="Pfam" id="PF07584">
    <property type="entry name" value="BatA"/>
    <property type="match status" value="1"/>
</dbReference>
<dbReference type="Pfam" id="PF00092">
    <property type="entry name" value="VWA"/>
    <property type="match status" value="1"/>
</dbReference>
<sequence length="339" mass="36722">MDWAGFRFQDPGWLWTALLGPLVLAIAWWRERHGQAVVFPGASRLKGKPAGLRVWLRHAPVVSAALGLIAASAALARPQHGTLKEQVTTRGVDIVVALDVSGSMAAEDFQPRNRLAVAKEVVAEFVRRRPTDRIGLVAFAGKSLTKSPPTTDAAVLLRQLDDVHLDMLPDGTAIGSGLATALTRLRRSQAKSKVIVLVTDGANNAGEIDPATATDVARAMEVRVYTIGVGRGGMVPMPVQVQDPFTGRVSRRMMMTEVQIDEGLLKRIADRTGGEFFRATDSASLRNIFDRIDRLEKSEIKLSSFRRYRELFFPVLLLAAAMLAAAGGLWAAGLRVAPA</sequence>
<accession>A0A538SE43</accession>
<keyword evidence="1" id="KW-1003">Cell membrane</keyword>
<dbReference type="AlphaFoldDB" id="A0A538SE43"/>
<reference evidence="7 8" key="1">
    <citation type="journal article" date="2019" name="Nat. Microbiol.">
        <title>Mediterranean grassland soil C-N compound turnover is dependent on rainfall and depth, and is mediated by genomically divergent microorganisms.</title>
        <authorList>
            <person name="Diamond S."/>
            <person name="Andeer P.F."/>
            <person name="Li Z."/>
            <person name="Crits-Christoph A."/>
            <person name="Burstein D."/>
            <person name="Anantharaman K."/>
            <person name="Lane K.R."/>
            <person name="Thomas B.C."/>
            <person name="Pan C."/>
            <person name="Northen T.R."/>
            <person name="Banfield J.F."/>
        </authorList>
    </citation>
    <scope>NUCLEOTIDE SEQUENCE [LARGE SCALE GENOMIC DNA]</scope>
    <source>
        <strain evidence="7">WS_3</strain>
    </source>
</reference>
<feature type="transmembrane region" description="Helical" evidence="5">
    <location>
        <begin position="311"/>
        <end position="332"/>
    </location>
</feature>
<dbReference type="EMBL" id="VBOT01000120">
    <property type="protein sequence ID" value="TMQ49624.1"/>
    <property type="molecule type" value="Genomic_DNA"/>
</dbReference>
<proteinExistence type="predicted"/>
<gene>
    <name evidence="7" type="ORF">E6K73_09670</name>
</gene>
<dbReference type="PRINTS" id="PR00453">
    <property type="entry name" value="VWFADOMAIN"/>
</dbReference>
<name>A0A538SE43_UNCEI</name>
<dbReference type="InterPro" id="IPR050768">
    <property type="entry name" value="UPF0353/GerABKA_families"/>
</dbReference>
<evidence type="ECO:0000256" key="5">
    <source>
        <dbReference type="SAM" id="Phobius"/>
    </source>
</evidence>
<dbReference type="PANTHER" id="PTHR22550">
    <property type="entry name" value="SPORE GERMINATION PROTEIN"/>
    <property type="match status" value="1"/>
</dbReference>
<dbReference type="InterPro" id="IPR002035">
    <property type="entry name" value="VWF_A"/>
</dbReference>
<keyword evidence="2 5" id="KW-0812">Transmembrane</keyword>
<dbReference type="Proteomes" id="UP000320184">
    <property type="component" value="Unassembled WGS sequence"/>
</dbReference>
<protein>
    <submittedName>
        <fullName evidence="7">VWA domain-containing protein</fullName>
    </submittedName>
</protein>
<dbReference type="SMART" id="SM00327">
    <property type="entry name" value="VWA"/>
    <property type="match status" value="1"/>
</dbReference>
<dbReference type="PROSITE" id="PS50234">
    <property type="entry name" value="VWFA"/>
    <property type="match status" value="1"/>
</dbReference>